<feature type="domain" description="N-acetyltransferase" evidence="3">
    <location>
        <begin position="27"/>
        <end position="178"/>
    </location>
</feature>
<dbReference type="InterPro" id="IPR016181">
    <property type="entry name" value="Acyl_CoA_acyltransferase"/>
</dbReference>
<dbReference type="PANTHER" id="PTHR43877">
    <property type="entry name" value="AMINOALKYLPHOSPHONATE N-ACETYLTRANSFERASE-RELATED-RELATED"/>
    <property type="match status" value="1"/>
</dbReference>
<dbReference type="EMBL" id="AE013598">
    <property type="protein sequence ID" value="AAW75696.1"/>
    <property type="molecule type" value="Genomic_DNA"/>
</dbReference>
<evidence type="ECO:0000313" key="5">
    <source>
        <dbReference type="Proteomes" id="UP000006735"/>
    </source>
</evidence>
<sequence length="192" mass="20189">MRSQNCCSACDADPVAPRLRAEPPMKVLIREATEGDAAAIELLTMVAFMRAEHSRHDEHQVIASLRQDGALALSLVADHDGYVVGHLAVSPVTLSDDSPGWFALGPLAVGPGHQRQGLGTRLAQAALATLRERGAAGCLALGEPAFFRRLGFAVEPGLVLPDVPASELQALAFGDRLLPLADVAYHPAFGLG</sequence>
<organism evidence="4 5">
    <name type="scientific">Xanthomonas oryzae pv. oryzae (strain KACC10331 / KXO85)</name>
    <dbReference type="NCBI Taxonomy" id="291331"/>
    <lineage>
        <taxon>Bacteria</taxon>
        <taxon>Pseudomonadati</taxon>
        <taxon>Pseudomonadota</taxon>
        <taxon>Gammaproteobacteria</taxon>
        <taxon>Lysobacterales</taxon>
        <taxon>Lysobacteraceae</taxon>
        <taxon>Xanthomonas</taxon>
    </lineage>
</organism>
<gene>
    <name evidence="4" type="ordered locus">XOO2442</name>
</gene>
<dbReference type="InterPro" id="IPR050832">
    <property type="entry name" value="Bact_Acetyltransf"/>
</dbReference>
<dbReference type="Proteomes" id="UP000006735">
    <property type="component" value="Chromosome"/>
</dbReference>
<keyword evidence="1" id="KW-0808">Transferase</keyword>
<dbReference type="Pfam" id="PF00583">
    <property type="entry name" value="Acetyltransf_1"/>
    <property type="match status" value="1"/>
</dbReference>
<proteinExistence type="predicted"/>
<dbReference type="HOGENOM" id="CLU_081840_2_0_6"/>
<keyword evidence="5" id="KW-1185">Reference proteome</keyword>
<dbReference type="CDD" id="cd04301">
    <property type="entry name" value="NAT_SF"/>
    <property type="match status" value="1"/>
</dbReference>
<dbReference type="SUPFAM" id="SSF55729">
    <property type="entry name" value="Acyl-CoA N-acyltransferases (Nat)"/>
    <property type="match status" value="1"/>
</dbReference>
<dbReference type="STRING" id="291331.XOO2442"/>
<reference evidence="4 5" key="1">
    <citation type="journal article" date="2005" name="Nucleic Acids Res.">
        <title>The genome sequence of Xanthomonas oryzae pathovar oryzae KACC10331, the bacterial blight pathogen of rice.</title>
        <authorList>
            <person name="Lee B.M."/>
            <person name="Park Y.J."/>
            <person name="Park D.S."/>
            <person name="Kang H.W."/>
            <person name="Kim J.G."/>
            <person name="Song E.S."/>
            <person name="Park I.C."/>
            <person name="Yoon U.H."/>
            <person name="Hahn J.H."/>
            <person name="Koo B.S."/>
            <person name="Lee G.B."/>
            <person name="Kim H."/>
            <person name="Park H.S."/>
            <person name="Yoon K.O."/>
            <person name="Kim J.H."/>
            <person name="Jung C.H."/>
            <person name="Koh N.H."/>
            <person name="Seo J.S."/>
            <person name="Go S.J."/>
        </authorList>
    </citation>
    <scope>NUCLEOTIDE SEQUENCE [LARGE SCALE GENOMIC DNA]</scope>
    <source>
        <strain evidence="5">KACC10331 / KXO85</strain>
    </source>
</reference>
<evidence type="ECO:0000259" key="3">
    <source>
        <dbReference type="PROSITE" id="PS51186"/>
    </source>
</evidence>
<accession>Q5H025</accession>
<protein>
    <submittedName>
        <fullName evidence="4">Acetyltransferase</fullName>
    </submittedName>
</protein>
<dbReference type="InterPro" id="IPR000182">
    <property type="entry name" value="GNAT_dom"/>
</dbReference>
<dbReference type="PROSITE" id="PS51186">
    <property type="entry name" value="GNAT"/>
    <property type="match status" value="1"/>
</dbReference>
<dbReference type="AlphaFoldDB" id="Q5H025"/>
<name>Q5H025_XANOR</name>
<evidence type="ECO:0000313" key="4">
    <source>
        <dbReference type="EMBL" id="AAW75696.1"/>
    </source>
</evidence>
<evidence type="ECO:0000256" key="1">
    <source>
        <dbReference type="ARBA" id="ARBA00022679"/>
    </source>
</evidence>
<dbReference type="GO" id="GO:0016747">
    <property type="term" value="F:acyltransferase activity, transferring groups other than amino-acyl groups"/>
    <property type="evidence" value="ECO:0007669"/>
    <property type="project" value="InterPro"/>
</dbReference>
<keyword evidence="2" id="KW-0012">Acyltransferase</keyword>
<dbReference type="KEGG" id="xoo:XOO2442"/>
<dbReference type="Gene3D" id="3.40.630.30">
    <property type="match status" value="1"/>
</dbReference>
<evidence type="ECO:0000256" key="2">
    <source>
        <dbReference type="ARBA" id="ARBA00023315"/>
    </source>
</evidence>